<gene>
    <name evidence="5" type="ORF">ENG67_03535</name>
</gene>
<name>A0A7C0XB20_UNCW3</name>
<sequence length="267" mass="29446">MSGKLEDESKLYDSPPYILEIEDLWVKAGDNLILKGLDLHVGVGKLHVIFGPNGSGKSTLLGTIMGLPQFQVIKGDIRFKGKSILGLSTDERAKLGIGLAFQRPPLIKGVRLRTLLATLNGSDSAIEELAEELGLKSHLDRELNDGFSGGEIKRSEILQLMVQRPELVLLDEPESGVDLENITLLARFIGQLLERDKHIVERKRSGIIITHTGHILNYLNADIAHVMMEGKILCHGSPMDVLRQIKAKGYKECVECLLAEQSREEAA</sequence>
<dbReference type="CDD" id="cd03217">
    <property type="entry name" value="ABC_FeS_Assembly"/>
    <property type="match status" value="1"/>
</dbReference>
<dbReference type="EMBL" id="DRBW01000144">
    <property type="protein sequence ID" value="HDM90264.1"/>
    <property type="molecule type" value="Genomic_DNA"/>
</dbReference>
<dbReference type="InterPro" id="IPR027417">
    <property type="entry name" value="P-loop_NTPase"/>
</dbReference>
<comment type="similarity">
    <text evidence="1">Belongs to the ABC transporter superfamily. Ycf16 family.</text>
</comment>
<dbReference type="InterPro" id="IPR010230">
    <property type="entry name" value="FeS-cluster_ATPase_SufC"/>
</dbReference>
<organism evidence="5">
    <name type="scientific">candidate division WOR-3 bacterium</name>
    <dbReference type="NCBI Taxonomy" id="2052148"/>
    <lineage>
        <taxon>Bacteria</taxon>
        <taxon>Bacteria division WOR-3</taxon>
    </lineage>
</organism>
<dbReference type="SMART" id="SM00382">
    <property type="entry name" value="AAA"/>
    <property type="match status" value="1"/>
</dbReference>
<dbReference type="Pfam" id="PF00005">
    <property type="entry name" value="ABC_tran"/>
    <property type="match status" value="1"/>
</dbReference>
<accession>A0A7C0XB20</accession>
<dbReference type="AlphaFoldDB" id="A0A7C0XB20"/>
<dbReference type="InterPro" id="IPR003593">
    <property type="entry name" value="AAA+_ATPase"/>
</dbReference>
<protein>
    <submittedName>
        <fullName evidence="5">ABC transporter ATP-binding protein</fullName>
    </submittedName>
</protein>
<dbReference type="SUPFAM" id="SSF52540">
    <property type="entry name" value="P-loop containing nucleoside triphosphate hydrolases"/>
    <property type="match status" value="1"/>
</dbReference>
<dbReference type="Gene3D" id="3.40.50.300">
    <property type="entry name" value="P-loop containing nucleotide triphosphate hydrolases"/>
    <property type="match status" value="1"/>
</dbReference>
<comment type="caution">
    <text evidence="5">The sequence shown here is derived from an EMBL/GenBank/DDBJ whole genome shotgun (WGS) entry which is preliminary data.</text>
</comment>
<dbReference type="InterPro" id="IPR003439">
    <property type="entry name" value="ABC_transporter-like_ATP-bd"/>
</dbReference>
<proteinExistence type="inferred from homology"/>
<dbReference type="GO" id="GO:0005524">
    <property type="term" value="F:ATP binding"/>
    <property type="evidence" value="ECO:0007669"/>
    <property type="project" value="UniProtKB-KW"/>
</dbReference>
<feature type="domain" description="ABC transporter" evidence="4">
    <location>
        <begin position="19"/>
        <end position="254"/>
    </location>
</feature>
<dbReference type="Proteomes" id="UP000885931">
    <property type="component" value="Unassembled WGS sequence"/>
</dbReference>
<evidence type="ECO:0000259" key="4">
    <source>
        <dbReference type="PROSITE" id="PS50893"/>
    </source>
</evidence>
<keyword evidence="2" id="KW-0547">Nucleotide-binding</keyword>
<dbReference type="GO" id="GO:0016887">
    <property type="term" value="F:ATP hydrolysis activity"/>
    <property type="evidence" value="ECO:0007669"/>
    <property type="project" value="InterPro"/>
</dbReference>
<dbReference type="PANTHER" id="PTHR43204">
    <property type="entry name" value="ABC TRANSPORTER I FAMILY MEMBER 6, CHLOROPLASTIC"/>
    <property type="match status" value="1"/>
</dbReference>
<keyword evidence="3 5" id="KW-0067">ATP-binding</keyword>
<evidence type="ECO:0000256" key="2">
    <source>
        <dbReference type="ARBA" id="ARBA00022741"/>
    </source>
</evidence>
<dbReference type="PANTHER" id="PTHR43204:SF1">
    <property type="entry name" value="ABC TRANSPORTER I FAMILY MEMBER 6, CHLOROPLASTIC"/>
    <property type="match status" value="1"/>
</dbReference>
<evidence type="ECO:0000256" key="3">
    <source>
        <dbReference type="ARBA" id="ARBA00022840"/>
    </source>
</evidence>
<evidence type="ECO:0000313" key="5">
    <source>
        <dbReference type="EMBL" id="HDM90264.1"/>
    </source>
</evidence>
<reference evidence="5" key="1">
    <citation type="journal article" date="2020" name="mSystems">
        <title>Genome- and Community-Level Interaction Insights into Carbon Utilization and Element Cycling Functions of Hydrothermarchaeota in Hydrothermal Sediment.</title>
        <authorList>
            <person name="Zhou Z."/>
            <person name="Liu Y."/>
            <person name="Xu W."/>
            <person name="Pan J."/>
            <person name="Luo Z.H."/>
            <person name="Li M."/>
        </authorList>
    </citation>
    <scope>NUCLEOTIDE SEQUENCE [LARGE SCALE GENOMIC DNA]</scope>
    <source>
        <strain evidence="5">HyVt-237</strain>
    </source>
</reference>
<evidence type="ECO:0000256" key="1">
    <source>
        <dbReference type="ARBA" id="ARBA00006216"/>
    </source>
</evidence>
<dbReference type="PROSITE" id="PS50893">
    <property type="entry name" value="ABC_TRANSPORTER_2"/>
    <property type="match status" value="1"/>
</dbReference>